<accession>A0A8S5MPL9</accession>
<name>A0A8S5MPL9_9CAUD</name>
<proteinExistence type="predicted"/>
<dbReference type="EMBL" id="BK014952">
    <property type="protein sequence ID" value="DAD84140.1"/>
    <property type="molecule type" value="Genomic_DNA"/>
</dbReference>
<reference evidence="1" key="1">
    <citation type="journal article" date="2021" name="Proc. Natl. Acad. Sci. U.S.A.">
        <title>A Catalog of Tens of Thousands of Viruses from Human Metagenomes Reveals Hidden Associations with Chronic Diseases.</title>
        <authorList>
            <person name="Tisza M.J."/>
            <person name="Buck C.B."/>
        </authorList>
    </citation>
    <scope>NUCLEOTIDE SEQUENCE</scope>
    <source>
        <strain evidence="1">CtoqT5</strain>
    </source>
</reference>
<sequence>MAKVTITSDKLTLNDWKALTFTAGTTDGFKVPATNGDWKRVVLVQNTDTSAAITVTVKQGNGIQGVKDLDAFSIPAGKTAAIRLDDGRYKNVSGEDKDYILIVPSSTKASMSVVELP</sequence>
<protein>
    <submittedName>
        <fullName evidence="1">Uncharacterized protein</fullName>
    </submittedName>
</protein>
<evidence type="ECO:0000313" key="1">
    <source>
        <dbReference type="EMBL" id="DAD84140.1"/>
    </source>
</evidence>
<organism evidence="1">
    <name type="scientific">Podoviridae sp. ctoqT5</name>
    <dbReference type="NCBI Taxonomy" id="2826577"/>
    <lineage>
        <taxon>Viruses</taxon>
        <taxon>Duplodnaviria</taxon>
        <taxon>Heunggongvirae</taxon>
        <taxon>Uroviricota</taxon>
        <taxon>Caudoviricetes</taxon>
    </lineage>
</organism>